<dbReference type="AlphaFoldDB" id="A0AAN9N879"/>
<evidence type="ECO:0000313" key="1">
    <source>
        <dbReference type="EMBL" id="KAK7368217.1"/>
    </source>
</evidence>
<sequence length="76" mass="8211">MSGPRIEDEGEEIADVAVVDDTGVADAYDAGAIGAYDTGPTDGNMGERITSMSPFERLMIEVVHNQLFELQYGKED</sequence>
<protein>
    <submittedName>
        <fullName evidence="1">Uncharacterized protein</fullName>
    </submittedName>
</protein>
<reference evidence="1 2" key="1">
    <citation type="submission" date="2024-01" db="EMBL/GenBank/DDBJ databases">
        <title>The genomes of 5 underutilized Papilionoideae crops provide insights into root nodulation and disease resistanc.</title>
        <authorList>
            <person name="Jiang F."/>
        </authorList>
    </citation>
    <scope>NUCLEOTIDE SEQUENCE [LARGE SCALE GENOMIC DNA]</scope>
    <source>
        <strain evidence="1">JINMINGXINNONG_FW02</strain>
        <tissue evidence="1">Leaves</tissue>
    </source>
</reference>
<evidence type="ECO:0000313" key="2">
    <source>
        <dbReference type="Proteomes" id="UP001374584"/>
    </source>
</evidence>
<gene>
    <name evidence="1" type="ORF">VNO80_10241</name>
</gene>
<name>A0AAN9N879_PHACN</name>
<comment type="caution">
    <text evidence="1">The sequence shown here is derived from an EMBL/GenBank/DDBJ whole genome shotgun (WGS) entry which is preliminary data.</text>
</comment>
<dbReference type="EMBL" id="JAYMYR010000004">
    <property type="protein sequence ID" value="KAK7368217.1"/>
    <property type="molecule type" value="Genomic_DNA"/>
</dbReference>
<accession>A0AAN9N879</accession>
<keyword evidence="2" id="KW-1185">Reference proteome</keyword>
<organism evidence="1 2">
    <name type="scientific">Phaseolus coccineus</name>
    <name type="common">Scarlet runner bean</name>
    <name type="synonym">Phaseolus multiflorus</name>
    <dbReference type="NCBI Taxonomy" id="3886"/>
    <lineage>
        <taxon>Eukaryota</taxon>
        <taxon>Viridiplantae</taxon>
        <taxon>Streptophyta</taxon>
        <taxon>Embryophyta</taxon>
        <taxon>Tracheophyta</taxon>
        <taxon>Spermatophyta</taxon>
        <taxon>Magnoliopsida</taxon>
        <taxon>eudicotyledons</taxon>
        <taxon>Gunneridae</taxon>
        <taxon>Pentapetalae</taxon>
        <taxon>rosids</taxon>
        <taxon>fabids</taxon>
        <taxon>Fabales</taxon>
        <taxon>Fabaceae</taxon>
        <taxon>Papilionoideae</taxon>
        <taxon>50 kb inversion clade</taxon>
        <taxon>NPAAA clade</taxon>
        <taxon>indigoferoid/millettioid clade</taxon>
        <taxon>Phaseoleae</taxon>
        <taxon>Phaseolus</taxon>
    </lineage>
</organism>
<dbReference type="Proteomes" id="UP001374584">
    <property type="component" value="Unassembled WGS sequence"/>
</dbReference>
<proteinExistence type="predicted"/>